<protein>
    <submittedName>
        <fullName evidence="1">Uncharacterized protein</fullName>
    </submittedName>
</protein>
<dbReference type="Proteomes" id="UP001147700">
    <property type="component" value="Unassembled WGS sequence"/>
</dbReference>
<keyword evidence="2" id="KW-1185">Reference proteome</keyword>
<comment type="caution">
    <text evidence="1">The sequence shown here is derived from an EMBL/GenBank/DDBJ whole genome shotgun (WGS) entry which is preliminary data.</text>
</comment>
<dbReference type="EMBL" id="JAPCID010000006">
    <property type="protein sequence ID" value="MDA0136744.1"/>
    <property type="molecule type" value="Genomic_DNA"/>
</dbReference>
<name>A0ABT4RDX8_9ACTN</name>
<gene>
    <name evidence="1" type="ORF">OJ962_04485</name>
</gene>
<dbReference type="RefSeq" id="WP_202953615.1">
    <property type="nucleotide sequence ID" value="NZ_JAPCID010000006.1"/>
</dbReference>
<evidence type="ECO:0000313" key="1">
    <source>
        <dbReference type="EMBL" id="MDA0136744.1"/>
    </source>
</evidence>
<evidence type="ECO:0000313" key="2">
    <source>
        <dbReference type="Proteomes" id="UP001147700"/>
    </source>
</evidence>
<organism evidence="1 2">
    <name type="scientific">Solirubrobacter deserti</name>
    <dbReference type="NCBI Taxonomy" id="2282478"/>
    <lineage>
        <taxon>Bacteria</taxon>
        <taxon>Bacillati</taxon>
        <taxon>Actinomycetota</taxon>
        <taxon>Thermoleophilia</taxon>
        <taxon>Solirubrobacterales</taxon>
        <taxon>Solirubrobacteraceae</taxon>
        <taxon>Solirubrobacter</taxon>
    </lineage>
</organism>
<reference evidence="1" key="1">
    <citation type="submission" date="2022-10" db="EMBL/GenBank/DDBJ databases">
        <title>The WGS of Solirubrobacter sp. CPCC 204708.</title>
        <authorList>
            <person name="Jiang Z."/>
        </authorList>
    </citation>
    <scope>NUCLEOTIDE SEQUENCE</scope>
    <source>
        <strain evidence="1">CPCC 204708</strain>
    </source>
</reference>
<accession>A0ABT4RDX8</accession>
<proteinExistence type="predicted"/>
<sequence length="166" mass="17458">MPPVARTIAGGAAAGLAGAAAMALTARLEQLFTHRPSSFVPAKTLAHLLRLSKPDDERIARNLAMHFGTGALAGVLRGTMSAANLRGPWASAMHTHLRLSIDQMLENATGVGAPPWTWPRDELVIDVAHKAVFSFTTGAITDRLIAPAPGSSARRRALGARLKGRA</sequence>